<sequence length="365" mass="40771">MVHVLIFLRFVRSHLNVIPGSKQNDETFRDAIYEETAPNATVWQTYMRESTQTDIRMVGECRENLDVLLVFAGLFSAVVTTFMVQTYQNLQPDYTQASAKLLFELVSIQRALANGTSLDMIPMSASNPSAKFIPSSGSVWVNGLWLTSLVLSLTTALIAVLVKQWLHHYTALPSGTPRDRNHIRQFRYAGFQKWQVFVIVGLLPVIMHVALAIFFLGLVVFLIPLQVSLSWIIGSITVFVYAAYLSSIVLPIFFSQCPYRTPLSNAAYTLFQIISYLHTFSSSQKWPETSAVALGEAESAAVKAHVDEISVDALHWLLTASSDFDIQDMVIQSIALLGCAGLLTRKPACKNRYYFGRVFGPEDLV</sequence>
<evidence type="ECO:0000256" key="1">
    <source>
        <dbReference type="SAM" id="Phobius"/>
    </source>
</evidence>
<reference evidence="3" key="1">
    <citation type="submission" date="2023-06" db="EMBL/GenBank/DDBJ databases">
        <authorList>
            <consortium name="Lawrence Berkeley National Laboratory"/>
            <person name="Ahrendt S."/>
            <person name="Sahu N."/>
            <person name="Indic B."/>
            <person name="Wong-Bajracharya J."/>
            <person name="Merenyi Z."/>
            <person name="Ke H.-M."/>
            <person name="Monk M."/>
            <person name="Kocsube S."/>
            <person name="Drula E."/>
            <person name="Lipzen A."/>
            <person name="Balint B."/>
            <person name="Henrissat B."/>
            <person name="Andreopoulos B."/>
            <person name="Martin F.M."/>
            <person name="Harder C.B."/>
            <person name="Rigling D."/>
            <person name="Ford K.L."/>
            <person name="Foster G.D."/>
            <person name="Pangilinan J."/>
            <person name="Papanicolaou A."/>
            <person name="Barry K."/>
            <person name="LaButti K."/>
            <person name="Viragh M."/>
            <person name="Koriabine M."/>
            <person name="Yan M."/>
            <person name="Riley R."/>
            <person name="Champramary S."/>
            <person name="Plett K.L."/>
            <person name="Tsai I.J."/>
            <person name="Slot J."/>
            <person name="Sipos G."/>
            <person name="Plett J."/>
            <person name="Nagy L.G."/>
            <person name="Grigoriev I.V."/>
        </authorList>
    </citation>
    <scope>NUCLEOTIDE SEQUENCE</scope>
    <source>
        <strain evidence="3">CCBAS 213</strain>
    </source>
</reference>
<protein>
    <recommendedName>
        <fullName evidence="2">DUF6535 domain-containing protein</fullName>
    </recommendedName>
</protein>
<accession>A0AA39N6Q4</accession>
<keyword evidence="4" id="KW-1185">Reference proteome</keyword>
<feature type="transmembrane region" description="Helical" evidence="1">
    <location>
        <begin position="144"/>
        <end position="162"/>
    </location>
</feature>
<proteinExistence type="predicted"/>
<feature type="domain" description="DUF6535" evidence="2">
    <location>
        <begin position="43"/>
        <end position="223"/>
    </location>
</feature>
<organism evidence="3 4">
    <name type="scientific">Armillaria tabescens</name>
    <name type="common">Ringless honey mushroom</name>
    <name type="synonym">Agaricus tabescens</name>
    <dbReference type="NCBI Taxonomy" id="1929756"/>
    <lineage>
        <taxon>Eukaryota</taxon>
        <taxon>Fungi</taxon>
        <taxon>Dikarya</taxon>
        <taxon>Basidiomycota</taxon>
        <taxon>Agaricomycotina</taxon>
        <taxon>Agaricomycetes</taxon>
        <taxon>Agaricomycetidae</taxon>
        <taxon>Agaricales</taxon>
        <taxon>Marasmiineae</taxon>
        <taxon>Physalacriaceae</taxon>
        <taxon>Desarmillaria</taxon>
    </lineage>
</organism>
<evidence type="ECO:0000259" key="2">
    <source>
        <dbReference type="Pfam" id="PF20153"/>
    </source>
</evidence>
<keyword evidence="1" id="KW-0472">Membrane</keyword>
<dbReference type="Proteomes" id="UP001175211">
    <property type="component" value="Unassembled WGS sequence"/>
</dbReference>
<dbReference type="EMBL" id="JAUEPS010000015">
    <property type="protein sequence ID" value="KAK0459423.1"/>
    <property type="molecule type" value="Genomic_DNA"/>
</dbReference>
<feature type="transmembrane region" description="Helical" evidence="1">
    <location>
        <begin position="229"/>
        <end position="254"/>
    </location>
</feature>
<name>A0AA39N6Q4_ARMTA</name>
<dbReference type="AlphaFoldDB" id="A0AA39N6Q4"/>
<dbReference type="InterPro" id="IPR045338">
    <property type="entry name" value="DUF6535"/>
</dbReference>
<keyword evidence="1" id="KW-1133">Transmembrane helix</keyword>
<feature type="transmembrane region" description="Helical" evidence="1">
    <location>
        <begin position="65"/>
        <end position="84"/>
    </location>
</feature>
<keyword evidence="1" id="KW-0812">Transmembrane</keyword>
<dbReference type="RefSeq" id="XP_060331649.1">
    <property type="nucleotide sequence ID" value="XM_060481706.1"/>
</dbReference>
<gene>
    <name evidence="3" type="ORF">EV420DRAFT_320470</name>
</gene>
<comment type="caution">
    <text evidence="3">The sequence shown here is derived from an EMBL/GenBank/DDBJ whole genome shotgun (WGS) entry which is preliminary data.</text>
</comment>
<dbReference type="GeneID" id="85365254"/>
<evidence type="ECO:0000313" key="4">
    <source>
        <dbReference type="Proteomes" id="UP001175211"/>
    </source>
</evidence>
<feature type="transmembrane region" description="Helical" evidence="1">
    <location>
        <begin position="196"/>
        <end position="223"/>
    </location>
</feature>
<dbReference type="Pfam" id="PF20153">
    <property type="entry name" value="DUF6535"/>
    <property type="match status" value="1"/>
</dbReference>
<evidence type="ECO:0000313" key="3">
    <source>
        <dbReference type="EMBL" id="KAK0459423.1"/>
    </source>
</evidence>